<name>A0ABC8TNM0_9AQUA</name>
<evidence type="ECO:0000256" key="4">
    <source>
        <dbReference type="ARBA" id="ARBA00023328"/>
    </source>
</evidence>
<dbReference type="PROSITE" id="PS00108">
    <property type="entry name" value="PROTEIN_KINASE_ST"/>
    <property type="match status" value="1"/>
</dbReference>
<feature type="coiled-coil region" evidence="5">
    <location>
        <begin position="3"/>
        <end position="30"/>
    </location>
</feature>
<dbReference type="GO" id="GO:0007094">
    <property type="term" value="P:mitotic spindle assembly checkpoint signaling"/>
    <property type="evidence" value="ECO:0007669"/>
    <property type="project" value="UniProtKB-ARBA"/>
</dbReference>
<dbReference type="InterPro" id="IPR013212">
    <property type="entry name" value="Mad3/Bub1_I"/>
</dbReference>
<dbReference type="Pfam" id="PF08311">
    <property type="entry name" value="Mad3_BUB1_I"/>
    <property type="match status" value="1"/>
</dbReference>
<keyword evidence="9" id="KW-1185">Reference proteome</keyword>
<dbReference type="PROSITE" id="PS50011">
    <property type="entry name" value="PROTEIN_KINASE_DOM"/>
    <property type="match status" value="1"/>
</dbReference>
<accession>A0ABC8TNM0</accession>
<evidence type="ECO:0000313" key="8">
    <source>
        <dbReference type="EMBL" id="CAK9171060.1"/>
    </source>
</evidence>
<dbReference type="SMART" id="SM00220">
    <property type="entry name" value="S_TKc"/>
    <property type="match status" value="1"/>
</dbReference>
<sequence>KNLPRKKRRKLEAERELLEEENEIEKSEMDGSEEFERIFTEMGQNKICLRNSLLYESYALFLEAKGEFSEALRVYQLGISRNSEPLARLKKAEVLFLERMSEIVNVSSLQKGDAGVLLENGESCINPWSISTIKDLLRRMKPDMLKYDGYHPSTKAYPGKVALSSLQKTARNKVIEIGGRKYQIKGCAGKGGFAQVFKAYVDSNSDDVVALKIQKPPFPWEFYMYRQLDKRIPDKERLSFGFAHRMHLYSDYSILASDYLAHGTLQDAINSNVVIGGFMEEVLCIYYTIEMLSMLETLHSAGIIHGDFKPDNLLIRYARDDLPEGGFRDRTGPWRDQGLCLVDWGRGIDTSLFPDKTKFMGDCRTSGFRCIEVQENKPWTFQVDTYGLCVIVHMMLHNSYMEIEKKASSDGSYVYQPKSPFKRYWKVDLWKNLFTNLLNFNPSKDHINLLQNSRESFQDYMCSNPQLIRKLKQSLMKQRTTLCSA</sequence>
<gene>
    <name evidence="8" type="ORF">ILEXP_LOCUS40591</name>
</gene>
<dbReference type="InterPro" id="IPR000719">
    <property type="entry name" value="Prot_kinase_dom"/>
</dbReference>
<evidence type="ECO:0000313" key="9">
    <source>
        <dbReference type="Proteomes" id="UP001642360"/>
    </source>
</evidence>
<dbReference type="AlphaFoldDB" id="A0ABC8TNM0"/>
<dbReference type="PANTHER" id="PTHR14030:SF4">
    <property type="entry name" value="BUB1 KINASE, ISOFORM A-RELATED"/>
    <property type="match status" value="1"/>
</dbReference>
<feature type="non-terminal residue" evidence="8">
    <location>
        <position position="1"/>
    </location>
</feature>
<protein>
    <recommendedName>
        <fullName evidence="10">Mitotic checkpoint serine/threonine-protein kinase BUB1</fullName>
    </recommendedName>
</protein>
<dbReference type="InterPro" id="IPR011009">
    <property type="entry name" value="Kinase-like_dom_sf"/>
</dbReference>
<evidence type="ECO:0000259" key="6">
    <source>
        <dbReference type="PROSITE" id="PS50011"/>
    </source>
</evidence>
<keyword evidence="3" id="KW-0995">Kinetochore</keyword>
<dbReference type="Gene3D" id="1.25.40.430">
    <property type="match status" value="1"/>
</dbReference>
<dbReference type="InterPro" id="IPR008271">
    <property type="entry name" value="Ser/Thr_kinase_AS"/>
</dbReference>
<reference evidence="8 9" key="1">
    <citation type="submission" date="2024-02" db="EMBL/GenBank/DDBJ databases">
        <authorList>
            <person name="Vignale AGUSTIN F."/>
            <person name="Sosa J E."/>
            <person name="Modenutti C."/>
        </authorList>
    </citation>
    <scope>NUCLEOTIDE SEQUENCE [LARGE SCALE GENOMIC DNA]</scope>
</reference>
<dbReference type="GO" id="GO:0032991">
    <property type="term" value="C:protein-containing complex"/>
    <property type="evidence" value="ECO:0007669"/>
    <property type="project" value="UniProtKB-ARBA"/>
</dbReference>
<comment type="caution">
    <text evidence="8">The sequence shown here is derived from an EMBL/GenBank/DDBJ whole genome shotgun (WGS) entry which is preliminary data.</text>
</comment>
<dbReference type="InterPro" id="IPR015661">
    <property type="entry name" value="Bub1/Mad3"/>
</dbReference>
<dbReference type="GO" id="GO:0000776">
    <property type="term" value="C:kinetochore"/>
    <property type="evidence" value="ECO:0007669"/>
    <property type="project" value="UniProtKB-KW"/>
</dbReference>
<dbReference type="SUPFAM" id="SSF56112">
    <property type="entry name" value="Protein kinase-like (PK-like)"/>
    <property type="match status" value="1"/>
</dbReference>
<evidence type="ECO:0000256" key="3">
    <source>
        <dbReference type="ARBA" id="ARBA00022838"/>
    </source>
</evidence>
<proteinExistence type="predicted"/>
<dbReference type="Proteomes" id="UP001642360">
    <property type="component" value="Unassembled WGS sequence"/>
</dbReference>
<evidence type="ECO:0000256" key="2">
    <source>
        <dbReference type="ARBA" id="ARBA00022454"/>
    </source>
</evidence>
<evidence type="ECO:0000256" key="5">
    <source>
        <dbReference type="SAM" id="Coils"/>
    </source>
</evidence>
<dbReference type="Gene3D" id="1.10.510.10">
    <property type="entry name" value="Transferase(Phosphotransferase) domain 1"/>
    <property type="match status" value="1"/>
</dbReference>
<dbReference type="EMBL" id="CAUOFW020005647">
    <property type="protein sequence ID" value="CAK9171060.1"/>
    <property type="molecule type" value="Genomic_DNA"/>
</dbReference>
<dbReference type="Pfam" id="PF00069">
    <property type="entry name" value="Pkinase"/>
    <property type="match status" value="1"/>
</dbReference>
<dbReference type="PANTHER" id="PTHR14030">
    <property type="entry name" value="MITOTIC CHECKPOINT SERINE/THREONINE-PROTEIN KINASE BUB1"/>
    <property type="match status" value="1"/>
</dbReference>
<evidence type="ECO:0000259" key="7">
    <source>
        <dbReference type="PROSITE" id="PS51489"/>
    </source>
</evidence>
<organism evidence="8 9">
    <name type="scientific">Ilex paraguariensis</name>
    <name type="common">yerba mate</name>
    <dbReference type="NCBI Taxonomy" id="185542"/>
    <lineage>
        <taxon>Eukaryota</taxon>
        <taxon>Viridiplantae</taxon>
        <taxon>Streptophyta</taxon>
        <taxon>Embryophyta</taxon>
        <taxon>Tracheophyta</taxon>
        <taxon>Spermatophyta</taxon>
        <taxon>Magnoliopsida</taxon>
        <taxon>eudicotyledons</taxon>
        <taxon>Gunneridae</taxon>
        <taxon>Pentapetalae</taxon>
        <taxon>asterids</taxon>
        <taxon>campanulids</taxon>
        <taxon>Aquifoliales</taxon>
        <taxon>Aquifoliaceae</taxon>
        <taxon>Ilex</taxon>
    </lineage>
</organism>
<evidence type="ECO:0000256" key="1">
    <source>
        <dbReference type="ARBA" id="ARBA00004629"/>
    </source>
</evidence>
<comment type="subcellular location">
    <subcellularLocation>
        <location evidence="1">Chromosome</location>
        <location evidence="1">Centromere</location>
        <location evidence="1">Kinetochore</location>
    </subcellularLocation>
</comment>
<dbReference type="PROSITE" id="PS51489">
    <property type="entry name" value="BUB1_N"/>
    <property type="match status" value="1"/>
</dbReference>
<feature type="domain" description="BUB1 N-terminal" evidence="7">
    <location>
        <begin position="1"/>
        <end position="117"/>
    </location>
</feature>
<evidence type="ECO:0008006" key="10">
    <source>
        <dbReference type="Google" id="ProtNLM"/>
    </source>
</evidence>
<keyword evidence="5" id="KW-0175">Coiled coil</keyword>
<keyword evidence="2" id="KW-0158">Chromosome</keyword>
<keyword evidence="4" id="KW-0137">Centromere</keyword>
<feature type="domain" description="Protein kinase" evidence="6">
    <location>
        <begin position="182"/>
        <end position="485"/>
    </location>
</feature>